<evidence type="ECO:0000313" key="3">
    <source>
        <dbReference type="EMBL" id="RZQ64924.1"/>
    </source>
</evidence>
<name>A0A4Q7JEP8_9PSEU</name>
<dbReference type="InterPro" id="IPR003399">
    <property type="entry name" value="Mce/MlaD"/>
</dbReference>
<accession>A0A4Q7JEP8</accession>
<protein>
    <submittedName>
        <fullName evidence="3">MCE family protein</fullName>
    </submittedName>
</protein>
<comment type="caution">
    <text evidence="3">The sequence shown here is derived from an EMBL/GenBank/DDBJ whole genome shotgun (WGS) entry which is preliminary data.</text>
</comment>
<proteinExistence type="predicted"/>
<reference evidence="3 4" key="1">
    <citation type="submission" date="2019-02" db="EMBL/GenBank/DDBJ databases">
        <title>Draft genome sequence of Amycolatopsis sp. 8-3EHSu isolated from roots of Suaeda maritima.</title>
        <authorList>
            <person name="Duangmal K."/>
            <person name="Chantavorakit T."/>
        </authorList>
    </citation>
    <scope>NUCLEOTIDE SEQUENCE [LARGE SCALE GENOMIC DNA]</scope>
    <source>
        <strain evidence="3 4">8-3EHSu</strain>
    </source>
</reference>
<dbReference type="Pfam" id="PF02470">
    <property type="entry name" value="MlaD"/>
    <property type="match status" value="1"/>
</dbReference>
<evidence type="ECO:0000259" key="2">
    <source>
        <dbReference type="Pfam" id="PF11887"/>
    </source>
</evidence>
<dbReference type="EMBL" id="SFCC01000003">
    <property type="protein sequence ID" value="RZQ64924.1"/>
    <property type="molecule type" value="Genomic_DNA"/>
</dbReference>
<evidence type="ECO:0000259" key="1">
    <source>
        <dbReference type="Pfam" id="PF02470"/>
    </source>
</evidence>
<dbReference type="InterPro" id="IPR052336">
    <property type="entry name" value="MlaD_Phospholipid_Transporter"/>
</dbReference>
<dbReference type="PANTHER" id="PTHR33371">
    <property type="entry name" value="INTERMEMBRANE PHOSPHOLIPID TRANSPORT SYSTEM BINDING PROTEIN MLAD-RELATED"/>
    <property type="match status" value="1"/>
</dbReference>
<evidence type="ECO:0000313" key="4">
    <source>
        <dbReference type="Proteomes" id="UP000292003"/>
    </source>
</evidence>
<dbReference type="RefSeq" id="WP_130474723.1">
    <property type="nucleotide sequence ID" value="NZ_SFCC01000003.1"/>
</dbReference>
<dbReference type="InterPro" id="IPR005693">
    <property type="entry name" value="Mce"/>
</dbReference>
<sequence>MSKVFVVITVAAVVVAGALWWIFSGDGDKRVTAQFGRAVGVYAGSDVRLLGVRIGEVEEVTPVGDRVDVRLRVDGTAPVAANTRALVVAPSVVSDRYVQFSTLARRGTERIADGALIGVERTATPVELDELYASLNTLTHALGPQGANANGALSELLRTGAANLAGNGRAINDNIGNFAQLARTLADSKEDLFGTVDQLRTFTNMLATNDGQVRAVNTKLAEVAQLLAADREELSGALAALGASLGEVQAFIRDNRVALKSTVDRLAHVTQNLVDNRAELAEALDSMPLAVENVGGAFDARSGTLQGRPNMEYFIPGGPPLPLPVSGR</sequence>
<dbReference type="PANTHER" id="PTHR33371:SF4">
    <property type="entry name" value="INTERMEMBRANE PHOSPHOLIPID TRANSPORT SYSTEM BINDING PROTEIN MLAD"/>
    <property type="match status" value="1"/>
</dbReference>
<gene>
    <name evidence="3" type="ORF">EWH70_07525</name>
</gene>
<keyword evidence="4" id="KW-1185">Reference proteome</keyword>
<dbReference type="Proteomes" id="UP000292003">
    <property type="component" value="Unassembled WGS sequence"/>
</dbReference>
<dbReference type="GO" id="GO:0005576">
    <property type="term" value="C:extracellular region"/>
    <property type="evidence" value="ECO:0007669"/>
    <property type="project" value="TreeGrafter"/>
</dbReference>
<dbReference type="InterPro" id="IPR024516">
    <property type="entry name" value="Mce_C"/>
</dbReference>
<dbReference type="Pfam" id="PF11887">
    <property type="entry name" value="Mce4_CUP1"/>
    <property type="match status" value="1"/>
</dbReference>
<feature type="domain" description="Mce/MlaD" evidence="1">
    <location>
        <begin position="29"/>
        <end position="101"/>
    </location>
</feature>
<organism evidence="3 4">
    <name type="scientific">Amycolatopsis suaedae</name>
    <dbReference type="NCBI Taxonomy" id="2510978"/>
    <lineage>
        <taxon>Bacteria</taxon>
        <taxon>Bacillati</taxon>
        <taxon>Actinomycetota</taxon>
        <taxon>Actinomycetes</taxon>
        <taxon>Pseudonocardiales</taxon>
        <taxon>Pseudonocardiaceae</taxon>
        <taxon>Amycolatopsis</taxon>
    </lineage>
</organism>
<dbReference type="NCBIfam" id="TIGR00996">
    <property type="entry name" value="Mtu_fam_mce"/>
    <property type="match status" value="1"/>
</dbReference>
<dbReference type="AlphaFoldDB" id="A0A4Q7JEP8"/>
<feature type="domain" description="Mammalian cell entry C-terminal" evidence="2">
    <location>
        <begin position="109"/>
        <end position="298"/>
    </location>
</feature>
<dbReference type="OrthoDB" id="4516955at2"/>